<dbReference type="RefSeq" id="XP_024710859.1">
    <property type="nucleotide sequence ID" value="XM_024848398.1"/>
</dbReference>
<accession>A0A2I2GRQ6</accession>
<dbReference type="EMBL" id="MSFO01000001">
    <property type="protein sequence ID" value="PLB55557.1"/>
    <property type="molecule type" value="Genomic_DNA"/>
</dbReference>
<sequence length="77" mass="8657">MITPRHRSRLHGLCTLHAQARPMYTPHRQPPSRLQRVPSHSSRIPYRSHNPNQLRKTAHFSNTGGAASSDDHVTADG</sequence>
<evidence type="ECO:0000313" key="2">
    <source>
        <dbReference type="EMBL" id="PLB55557.1"/>
    </source>
</evidence>
<dbReference type="VEuPathDB" id="FungiDB:P170DRAFT_433073"/>
<feature type="region of interest" description="Disordered" evidence="1">
    <location>
        <begin position="1"/>
        <end position="77"/>
    </location>
</feature>
<feature type="compositionally biased region" description="Polar residues" evidence="1">
    <location>
        <begin position="49"/>
        <end position="66"/>
    </location>
</feature>
<comment type="caution">
    <text evidence="2">The sequence shown here is derived from an EMBL/GenBank/DDBJ whole genome shotgun (WGS) entry which is preliminary data.</text>
</comment>
<keyword evidence="3" id="KW-1185">Reference proteome</keyword>
<proteinExistence type="predicted"/>
<gene>
    <name evidence="2" type="ORF">P170DRAFT_433073</name>
</gene>
<feature type="compositionally biased region" description="Basic residues" evidence="1">
    <location>
        <begin position="1"/>
        <end position="10"/>
    </location>
</feature>
<dbReference type="Proteomes" id="UP000234275">
    <property type="component" value="Unassembled WGS sequence"/>
</dbReference>
<evidence type="ECO:0000256" key="1">
    <source>
        <dbReference type="SAM" id="MobiDB-lite"/>
    </source>
</evidence>
<evidence type="ECO:0000313" key="3">
    <source>
        <dbReference type="Proteomes" id="UP000234275"/>
    </source>
</evidence>
<protein>
    <submittedName>
        <fullName evidence="2">Uncharacterized protein</fullName>
    </submittedName>
</protein>
<dbReference type="GeneID" id="36556097"/>
<name>A0A2I2GRQ6_9EURO</name>
<organism evidence="2 3">
    <name type="scientific">Aspergillus steynii IBT 23096</name>
    <dbReference type="NCBI Taxonomy" id="1392250"/>
    <lineage>
        <taxon>Eukaryota</taxon>
        <taxon>Fungi</taxon>
        <taxon>Dikarya</taxon>
        <taxon>Ascomycota</taxon>
        <taxon>Pezizomycotina</taxon>
        <taxon>Eurotiomycetes</taxon>
        <taxon>Eurotiomycetidae</taxon>
        <taxon>Eurotiales</taxon>
        <taxon>Aspergillaceae</taxon>
        <taxon>Aspergillus</taxon>
        <taxon>Aspergillus subgen. Circumdati</taxon>
    </lineage>
</organism>
<dbReference type="AlphaFoldDB" id="A0A2I2GRQ6"/>
<reference evidence="2 3" key="1">
    <citation type="submission" date="2016-12" db="EMBL/GenBank/DDBJ databases">
        <title>The genomes of Aspergillus section Nigri reveals drivers in fungal speciation.</title>
        <authorList>
            <consortium name="DOE Joint Genome Institute"/>
            <person name="Vesth T.C."/>
            <person name="Nybo J."/>
            <person name="Theobald S."/>
            <person name="Brandl J."/>
            <person name="Frisvad J.C."/>
            <person name="Nielsen K.F."/>
            <person name="Lyhne E.K."/>
            <person name="Kogle M.E."/>
            <person name="Kuo A."/>
            <person name="Riley R."/>
            <person name="Clum A."/>
            <person name="Nolan M."/>
            <person name="Lipzen A."/>
            <person name="Salamov A."/>
            <person name="Henrissat B."/>
            <person name="Wiebenga A."/>
            <person name="De Vries R.P."/>
            <person name="Grigoriev I.V."/>
            <person name="Mortensen U.H."/>
            <person name="Andersen M.R."/>
            <person name="Baker S.E."/>
        </authorList>
    </citation>
    <scope>NUCLEOTIDE SEQUENCE [LARGE SCALE GENOMIC DNA]</scope>
    <source>
        <strain evidence="2 3">IBT 23096</strain>
    </source>
</reference>